<accession>A0A9K3Q146</accession>
<dbReference type="AlphaFoldDB" id="A0A9K3Q146"/>
<dbReference type="InterPro" id="IPR039361">
    <property type="entry name" value="Cyclin"/>
</dbReference>
<evidence type="ECO:0000256" key="1">
    <source>
        <dbReference type="ARBA" id="ARBA00022618"/>
    </source>
</evidence>
<sequence length="474" mass="53740">MFANRPTNASRSRVLRDVSNSTANAQDQKGKPEQNAQPIKRGVRGGGDAFMPATRQQSIVLEQRNPSEEMESRQQRTMLRTVTDSTANPAAVANNNISSSGNYQFGPADNIDERDAEDPLCATAYVQDMYEHFRGKESATSVRPLYMENQPHINERMRSILVDWLVEVHLKFKLVPETLYLTINLIDRYLTKREVSRPKLQLVGVTSLLIASKYEEIYPPELRDLVYICDRAYSRTEIIEMEETILKTLEYNITIPSAHAFLVRFLKAAHADKKIVQLSCYILDGTLQSYNLLHYLPSQLAAAAVFIARRTVGRNSWSPTLLKYADYREEDIAPVARAVMNEKSSASPELRAVNKNGVKSTGLLSHKIRSLPIETPISSTKIQQNIHNIIVKMDQLSPEQRQAVLMQAQQEANQRIMQDLLQRMVKTCFNKCAGTSGDRLDSREQSCMASCQDQYFETRSQVQKSLEQRQSSGM</sequence>
<evidence type="ECO:0000259" key="6">
    <source>
        <dbReference type="SMART" id="SM00385"/>
    </source>
</evidence>
<feature type="compositionally biased region" description="Polar residues" evidence="5">
    <location>
        <begin position="1"/>
        <end position="11"/>
    </location>
</feature>
<feature type="domain" description="Cyclin-like" evidence="6">
    <location>
        <begin position="163"/>
        <end position="247"/>
    </location>
</feature>
<dbReference type="EMBL" id="JAGRRH010000007">
    <property type="protein sequence ID" value="KAG7366896.1"/>
    <property type="molecule type" value="Genomic_DNA"/>
</dbReference>
<evidence type="ECO:0000259" key="7">
    <source>
        <dbReference type="SMART" id="SM01332"/>
    </source>
</evidence>
<proteinExistence type="inferred from homology"/>
<evidence type="ECO:0000313" key="8">
    <source>
        <dbReference type="EMBL" id="KAG7366896.1"/>
    </source>
</evidence>
<dbReference type="InterPro" id="IPR048258">
    <property type="entry name" value="Cyclins_cyclin-box"/>
</dbReference>
<dbReference type="Proteomes" id="UP000693970">
    <property type="component" value="Unassembled WGS sequence"/>
</dbReference>
<comment type="similarity">
    <text evidence="4">Belongs to the cyclin family.</text>
</comment>
<dbReference type="CDD" id="cd20507">
    <property type="entry name" value="CYCLIN_CCNB1-like_rpt1"/>
    <property type="match status" value="1"/>
</dbReference>
<evidence type="ECO:0000256" key="2">
    <source>
        <dbReference type="ARBA" id="ARBA00023127"/>
    </source>
</evidence>
<evidence type="ECO:0000256" key="5">
    <source>
        <dbReference type="SAM" id="MobiDB-lite"/>
    </source>
</evidence>
<keyword evidence="9" id="KW-1185">Reference proteome</keyword>
<feature type="compositionally biased region" description="Polar residues" evidence="5">
    <location>
        <begin position="18"/>
        <end position="27"/>
    </location>
</feature>
<comment type="caution">
    <text evidence="8">The sequence shown here is derived from an EMBL/GenBank/DDBJ whole genome shotgun (WGS) entry which is preliminary data.</text>
</comment>
<dbReference type="InterPro" id="IPR004367">
    <property type="entry name" value="Cyclin_C-dom"/>
</dbReference>
<evidence type="ECO:0000313" key="9">
    <source>
        <dbReference type="Proteomes" id="UP000693970"/>
    </source>
</evidence>
<keyword evidence="3" id="KW-0131">Cell cycle</keyword>
<reference evidence="8" key="2">
    <citation type="submission" date="2021-04" db="EMBL/GenBank/DDBJ databases">
        <authorList>
            <person name="Podell S."/>
        </authorList>
    </citation>
    <scope>NUCLEOTIDE SEQUENCE</scope>
    <source>
        <strain evidence="8">Hildebrandi</strain>
    </source>
</reference>
<dbReference type="Pfam" id="PF02953">
    <property type="entry name" value="zf-Tim10_DDP"/>
    <property type="match status" value="1"/>
</dbReference>
<name>A0A9K3Q146_9STRA</name>
<dbReference type="PROSITE" id="PS00292">
    <property type="entry name" value="CYCLINS"/>
    <property type="match status" value="1"/>
</dbReference>
<evidence type="ECO:0000256" key="3">
    <source>
        <dbReference type="ARBA" id="ARBA00023306"/>
    </source>
</evidence>
<keyword evidence="2 4" id="KW-0195">Cyclin</keyword>
<dbReference type="InterPro" id="IPR004217">
    <property type="entry name" value="Tim10-like"/>
</dbReference>
<dbReference type="SMART" id="SM00385">
    <property type="entry name" value="CYCLIN"/>
    <property type="match status" value="2"/>
</dbReference>
<feature type="region of interest" description="Disordered" evidence="5">
    <location>
        <begin position="1"/>
        <end position="51"/>
    </location>
</feature>
<keyword evidence="1" id="KW-0132">Cell division</keyword>
<dbReference type="OrthoDB" id="5590282at2759"/>
<dbReference type="SMART" id="SM01332">
    <property type="entry name" value="Cyclin_C"/>
    <property type="match status" value="1"/>
</dbReference>
<dbReference type="FunFam" id="1.10.472.10:FF:000001">
    <property type="entry name" value="G2/mitotic-specific cyclin"/>
    <property type="match status" value="1"/>
</dbReference>
<protein>
    <submittedName>
        <fullName evidence="8">Cyclin-like protein</fullName>
    </submittedName>
</protein>
<dbReference type="InterPro" id="IPR013763">
    <property type="entry name" value="Cyclin-like_dom"/>
</dbReference>
<organism evidence="8 9">
    <name type="scientific">Nitzschia inconspicua</name>
    <dbReference type="NCBI Taxonomy" id="303405"/>
    <lineage>
        <taxon>Eukaryota</taxon>
        <taxon>Sar</taxon>
        <taxon>Stramenopiles</taxon>
        <taxon>Ochrophyta</taxon>
        <taxon>Bacillariophyta</taxon>
        <taxon>Bacillariophyceae</taxon>
        <taxon>Bacillariophycidae</taxon>
        <taxon>Bacillariales</taxon>
        <taxon>Bacillariaceae</taxon>
        <taxon>Nitzschia</taxon>
    </lineage>
</organism>
<evidence type="ECO:0000256" key="4">
    <source>
        <dbReference type="RuleBase" id="RU000383"/>
    </source>
</evidence>
<dbReference type="Pfam" id="PF00134">
    <property type="entry name" value="Cyclin_N"/>
    <property type="match status" value="1"/>
</dbReference>
<dbReference type="Pfam" id="PF02984">
    <property type="entry name" value="Cyclin_C"/>
    <property type="match status" value="1"/>
</dbReference>
<reference evidence="8" key="1">
    <citation type="journal article" date="2021" name="Sci. Rep.">
        <title>Diploid genomic architecture of Nitzschia inconspicua, an elite biomass production diatom.</title>
        <authorList>
            <person name="Oliver A."/>
            <person name="Podell S."/>
            <person name="Pinowska A."/>
            <person name="Traller J.C."/>
            <person name="Smith S.R."/>
            <person name="McClure R."/>
            <person name="Beliaev A."/>
            <person name="Bohutskyi P."/>
            <person name="Hill E.A."/>
            <person name="Rabines A."/>
            <person name="Zheng H."/>
            <person name="Allen L.Z."/>
            <person name="Kuo A."/>
            <person name="Grigoriev I.V."/>
            <person name="Allen A.E."/>
            <person name="Hazlebeck D."/>
            <person name="Allen E.E."/>
        </authorList>
    </citation>
    <scope>NUCLEOTIDE SEQUENCE</scope>
    <source>
        <strain evidence="8">Hildebrandi</strain>
    </source>
</reference>
<gene>
    <name evidence="8" type="ORF">IV203_029566</name>
</gene>
<dbReference type="PANTHER" id="PTHR10177">
    <property type="entry name" value="CYCLINS"/>
    <property type="match status" value="1"/>
</dbReference>
<dbReference type="GO" id="GO:0051301">
    <property type="term" value="P:cell division"/>
    <property type="evidence" value="ECO:0007669"/>
    <property type="project" value="UniProtKB-KW"/>
</dbReference>
<feature type="domain" description="Cyclin-like" evidence="6">
    <location>
        <begin position="260"/>
        <end position="341"/>
    </location>
</feature>
<feature type="domain" description="Cyclin C-terminal" evidence="7">
    <location>
        <begin position="256"/>
        <end position="374"/>
    </location>
</feature>
<dbReference type="InterPro" id="IPR006671">
    <property type="entry name" value="Cyclin_N"/>
</dbReference>